<feature type="region of interest" description="Disordered" evidence="1">
    <location>
        <begin position="43"/>
        <end position="76"/>
    </location>
</feature>
<proteinExistence type="predicted"/>
<keyword evidence="2" id="KW-1133">Transmembrane helix</keyword>
<feature type="compositionally biased region" description="Low complexity" evidence="1">
    <location>
        <begin position="202"/>
        <end position="212"/>
    </location>
</feature>
<organism evidence="4 5">
    <name type="scientific">Erinaceus europaeus</name>
    <name type="common">Western European hedgehog</name>
    <dbReference type="NCBI Taxonomy" id="9365"/>
    <lineage>
        <taxon>Eukaryota</taxon>
        <taxon>Metazoa</taxon>
        <taxon>Chordata</taxon>
        <taxon>Craniata</taxon>
        <taxon>Vertebrata</taxon>
        <taxon>Euteleostomi</taxon>
        <taxon>Mammalia</taxon>
        <taxon>Eutheria</taxon>
        <taxon>Laurasiatheria</taxon>
        <taxon>Eulipotyphla</taxon>
        <taxon>Erinaceidae</taxon>
        <taxon>Erinaceinae</taxon>
        <taxon>Erinaceus</taxon>
    </lineage>
</organism>
<evidence type="ECO:0000256" key="1">
    <source>
        <dbReference type="SAM" id="MobiDB-lite"/>
    </source>
</evidence>
<dbReference type="RefSeq" id="XP_060038383.1">
    <property type="nucleotide sequence ID" value="XM_060182400.1"/>
</dbReference>
<keyword evidence="4" id="KW-1185">Reference proteome</keyword>
<evidence type="ECO:0000313" key="6">
    <source>
        <dbReference type="RefSeq" id="XP_060038383.1"/>
    </source>
</evidence>
<sequence>MRAPPAVPLGVALLLPLLLPAPRARGSLCANWTGEAVTATCLVRGAPGPGPPSNDSAEDADAEGRCLPGPAESLEGGPARPPVLLLSCDAPCGRPPACSCRLRAWTPRPDNCSEAPPVTCWPGPAWTPALDALRAACLPGELGAAALGGLAAGALLAVGALLAAAALLGRRLRGRLRARGPRAKGWKLPREGPGPGPGPGSGRQPRYSSRAPRGPPSPPTPDYENVFQDFPPPPRARPRLPSSAEDDFYMNFEGPEGQPVYCNLQTSGWDTKPAAAAAAADEYVVPGR</sequence>
<dbReference type="RefSeq" id="XP_060038382.1">
    <property type="nucleotide sequence ID" value="XM_060182399.1"/>
</dbReference>
<feature type="signal peptide" evidence="3">
    <location>
        <begin position="1"/>
        <end position="26"/>
    </location>
</feature>
<keyword evidence="2" id="KW-0472">Membrane</keyword>
<keyword evidence="2" id="KW-0812">Transmembrane</keyword>
<feature type="region of interest" description="Disordered" evidence="1">
    <location>
        <begin position="180"/>
        <end position="248"/>
    </location>
</feature>
<evidence type="ECO:0000256" key="3">
    <source>
        <dbReference type="SAM" id="SignalP"/>
    </source>
</evidence>
<dbReference type="PANTHER" id="PTHR20878:SF0">
    <property type="entry name" value="LEUCINE-RICH REPEAT-CONTAINING PROTEIN 25"/>
    <property type="match status" value="1"/>
</dbReference>
<protein>
    <submittedName>
        <fullName evidence="5 6">Leucine-rich repeat-containing protein 25</fullName>
    </submittedName>
</protein>
<accession>A0ABM3WP90</accession>
<evidence type="ECO:0000256" key="2">
    <source>
        <dbReference type="SAM" id="Phobius"/>
    </source>
</evidence>
<dbReference type="GeneID" id="132535651"/>
<reference evidence="5 6" key="1">
    <citation type="submission" date="2025-05" db="UniProtKB">
        <authorList>
            <consortium name="RefSeq"/>
        </authorList>
    </citation>
    <scope>IDENTIFICATION</scope>
</reference>
<name>A0ABM3WP90_ERIEU</name>
<keyword evidence="3" id="KW-0732">Signal</keyword>
<gene>
    <name evidence="5 6" type="primary">LRRC25</name>
</gene>
<evidence type="ECO:0000313" key="4">
    <source>
        <dbReference type="Proteomes" id="UP001652624"/>
    </source>
</evidence>
<feature type="transmembrane region" description="Helical" evidence="2">
    <location>
        <begin position="142"/>
        <end position="169"/>
    </location>
</feature>
<feature type="chain" id="PRO_5045025502" evidence="3">
    <location>
        <begin position="27"/>
        <end position="288"/>
    </location>
</feature>
<dbReference type="PANTHER" id="PTHR20878">
    <property type="entry name" value="LEUCINE-RICH REPEAT CONTAINING PROTEIN 25"/>
    <property type="match status" value="1"/>
</dbReference>
<evidence type="ECO:0000313" key="5">
    <source>
        <dbReference type="RefSeq" id="XP_060038382.1"/>
    </source>
</evidence>
<dbReference type="Proteomes" id="UP001652624">
    <property type="component" value="Chromosome 23"/>
</dbReference>
<dbReference type="InterPro" id="IPR039243">
    <property type="entry name" value="LRRC25"/>
</dbReference>